<dbReference type="GO" id="GO:0016787">
    <property type="term" value="F:hydrolase activity"/>
    <property type="evidence" value="ECO:0007669"/>
    <property type="project" value="UniProtKB-KW"/>
</dbReference>
<proteinExistence type="inferred from homology"/>
<comment type="similarity">
    <text evidence="1">Belongs to the 'GDXG' lipolytic enzyme family.</text>
</comment>
<keyword evidence="5" id="KW-1185">Reference proteome</keyword>
<evidence type="ECO:0000256" key="1">
    <source>
        <dbReference type="ARBA" id="ARBA00010515"/>
    </source>
</evidence>
<dbReference type="InterPro" id="IPR013094">
    <property type="entry name" value="AB_hydrolase_3"/>
</dbReference>
<evidence type="ECO:0000313" key="4">
    <source>
        <dbReference type="EMBL" id="GCL62872.1"/>
    </source>
</evidence>
<dbReference type="InterPro" id="IPR050300">
    <property type="entry name" value="GDXG_lipolytic_enzyme"/>
</dbReference>
<dbReference type="Proteomes" id="UP000301751">
    <property type="component" value="Unassembled WGS sequence"/>
</dbReference>
<dbReference type="EMBL" id="BJCL01000004">
    <property type="protein sequence ID" value="GCL62872.1"/>
    <property type="molecule type" value="Genomic_DNA"/>
</dbReference>
<evidence type="ECO:0000256" key="2">
    <source>
        <dbReference type="ARBA" id="ARBA00022801"/>
    </source>
</evidence>
<dbReference type="PANTHER" id="PTHR48081">
    <property type="entry name" value="AB HYDROLASE SUPERFAMILY PROTEIN C4A8.06C"/>
    <property type="match status" value="1"/>
</dbReference>
<accession>A0A480AS38</accession>
<reference evidence="5" key="1">
    <citation type="submission" date="2019-03" db="EMBL/GenBank/DDBJ databases">
        <title>Aquabacterium pictum sp.nov., the first bacteriochlorophyll a-containing freshwater bacterium in the genus Aquabacterium of the class Betaproteobacteria.</title>
        <authorList>
            <person name="Hirose S."/>
            <person name="Tank M."/>
            <person name="Hara E."/>
            <person name="Tamaki H."/>
            <person name="Takaichi S."/>
            <person name="Haruta S."/>
            <person name="Hanada S."/>
        </authorList>
    </citation>
    <scope>NUCLEOTIDE SEQUENCE [LARGE SCALE GENOMIC DNA]</scope>
    <source>
        <strain evidence="5">W35</strain>
    </source>
</reference>
<comment type="caution">
    <text evidence="4">The sequence shown here is derived from an EMBL/GenBank/DDBJ whole genome shotgun (WGS) entry which is preliminary data.</text>
</comment>
<dbReference type="AlphaFoldDB" id="A0A480AS38"/>
<dbReference type="InterPro" id="IPR002168">
    <property type="entry name" value="Lipase_GDXG_HIS_AS"/>
</dbReference>
<feature type="domain" description="Alpha/beta hydrolase fold-3" evidence="3">
    <location>
        <begin position="88"/>
        <end position="293"/>
    </location>
</feature>
<dbReference type="OrthoDB" id="9794445at2"/>
<dbReference type="SUPFAM" id="SSF53474">
    <property type="entry name" value="alpha/beta-Hydrolases"/>
    <property type="match status" value="1"/>
</dbReference>
<dbReference type="RefSeq" id="WP_137732629.1">
    <property type="nucleotide sequence ID" value="NZ_BJCL01000004.1"/>
</dbReference>
<evidence type="ECO:0000313" key="5">
    <source>
        <dbReference type="Proteomes" id="UP000301751"/>
    </source>
</evidence>
<protein>
    <submittedName>
        <fullName evidence="4">Alpha/beta hydrolase</fullName>
    </submittedName>
</protein>
<dbReference type="Pfam" id="PF07859">
    <property type="entry name" value="Abhydrolase_3"/>
    <property type="match status" value="1"/>
</dbReference>
<name>A0A480AS38_9BURK</name>
<keyword evidence="2 4" id="KW-0378">Hydrolase</keyword>
<organism evidence="4 5">
    <name type="scientific">Pseudaquabacterium pictum</name>
    <dbReference type="NCBI Taxonomy" id="2315236"/>
    <lineage>
        <taxon>Bacteria</taxon>
        <taxon>Pseudomonadati</taxon>
        <taxon>Pseudomonadota</taxon>
        <taxon>Betaproteobacteria</taxon>
        <taxon>Burkholderiales</taxon>
        <taxon>Sphaerotilaceae</taxon>
        <taxon>Pseudaquabacterium</taxon>
    </lineage>
</organism>
<sequence length="325" mass="34727">MSSTAPALHPGIDAGVRDWLALWEQAWAALPPGAGHAERRHLFETLARQQRQPTPADITVSELYAPHGTQFVRLRVFRPQADGPTPAVLMLHGGAWMEGSPETHWDNAVAVASRTRATVLSIAYGLTPEHPFPTAIEQCRSVALWVHDHAATLGLDAMRLALWGDSAGANLAAALALVLRDARVPVAGQVLVYPALAFDRNRPSYRENADGPVVLVKAMDFVDSLYCRRPEDRQHPLAAPLLAASHAGLAPAMVAVAQFDPLRDDGVAYAEVLRAAGVPVQLHPGAGLVHGYMRAVPWSAAARQAQDTCLDWLAARLAAAVPAGA</sequence>
<dbReference type="Gene3D" id="3.40.50.1820">
    <property type="entry name" value="alpha/beta hydrolase"/>
    <property type="match status" value="1"/>
</dbReference>
<dbReference type="PANTHER" id="PTHR48081:SF8">
    <property type="entry name" value="ALPHA_BETA HYDROLASE FOLD-3 DOMAIN-CONTAINING PROTEIN-RELATED"/>
    <property type="match status" value="1"/>
</dbReference>
<dbReference type="InterPro" id="IPR029058">
    <property type="entry name" value="AB_hydrolase_fold"/>
</dbReference>
<evidence type="ECO:0000259" key="3">
    <source>
        <dbReference type="Pfam" id="PF07859"/>
    </source>
</evidence>
<dbReference type="PROSITE" id="PS01173">
    <property type="entry name" value="LIPASE_GDXG_HIS"/>
    <property type="match status" value="1"/>
</dbReference>
<gene>
    <name evidence="4" type="ORF">AQPW35_19530</name>
</gene>